<dbReference type="RefSeq" id="XP_007400963.1">
    <property type="nucleotide sequence ID" value="XM_007400901.1"/>
</dbReference>
<dbReference type="Proteomes" id="UP000008370">
    <property type="component" value="Unassembled WGS sequence"/>
</dbReference>
<organism evidence="1 2">
    <name type="scientific">Phanerochaete carnosa (strain HHB-10118-sp)</name>
    <name type="common">White-rot fungus</name>
    <name type="synonym">Peniophora carnosa</name>
    <dbReference type="NCBI Taxonomy" id="650164"/>
    <lineage>
        <taxon>Eukaryota</taxon>
        <taxon>Fungi</taxon>
        <taxon>Dikarya</taxon>
        <taxon>Basidiomycota</taxon>
        <taxon>Agaricomycotina</taxon>
        <taxon>Agaricomycetes</taxon>
        <taxon>Polyporales</taxon>
        <taxon>Phanerochaetaceae</taxon>
        <taxon>Phanerochaete</taxon>
    </lineage>
</organism>
<reference evidence="1 2" key="1">
    <citation type="journal article" date="2012" name="BMC Genomics">
        <title>Comparative genomics of the white-rot fungi, Phanerochaete carnosa and P. chrysosporium, to elucidate the genetic basis of the distinct wood types they colonize.</title>
        <authorList>
            <person name="Suzuki H."/>
            <person name="MacDonald J."/>
            <person name="Syed K."/>
            <person name="Salamov A."/>
            <person name="Hori C."/>
            <person name="Aerts A."/>
            <person name="Henrissat B."/>
            <person name="Wiebenga A."/>
            <person name="vanKuyk P.A."/>
            <person name="Barry K."/>
            <person name="Lindquist E."/>
            <person name="LaButti K."/>
            <person name="Lapidus A."/>
            <person name="Lucas S."/>
            <person name="Coutinho P."/>
            <person name="Gong Y."/>
            <person name="Samejima M."/>
            <person name="Mahadevan R."/>
            <person name="Abou-Zaid M."/>
            <person name="de Vries R.P."/>
            <person name="Igarashi K."/>
            <person name="Yadav J.S."/>
            <person name="Grigoriev I.V."/>
            <person name="Master E.R."/>
        </authorList>
    </citation>
    <scope>NUCLEOTIDE SEQUENCE [LARGE SCALE GENOMIC DNA]</scope>
    <source>
        <strain evidence="1 2">HHB-10118-sp</strain>
    </source>
</reference>
<evidence type="ECO:0000313" key="2">
    <source>
        <dbReference type="Proteomes" id="UP000008370"/>
    </source>
</evidence>
<sequence length="64" mass="7236">MVFFRSAVHGLRVPDKFEGFQTVLYAGYSGDAVGTQEEYEPRDILRALQSEGPEQTRPYEPCPV</sequence>
<dbReference type="HOGENOM" id="CLU_2873922_0_0_1"/>
<dbReference type="InParanoid" id="K5VVU0"/>
<dbReference type="EMBL" id="JH930478">
    <property type="protein sequence ID" value="EKM50699.1"/>
    <property type="molecule type" value="Genomic_DNA"/>
</dbReference>
<name>K5VVU0_PHACS</name>
<evidence type="ECO:0000313" key="1">
    <source>
        <dbReference type="EMBL" id="EKM50699.1"/>
    </source>
</evidence>
<keyword evidence="2" id="KW-1185">Reference proteome</keyword>
<feature type="non-terminal residue" evidence="1">
    <location>
        <position position="64"/>
    </location>
</feature>
<dbReference type="GeneID" id="18918748"/>
<proteinExistence type="predicted"/>
<accession>K5VVU0</accession>
<dbReference type="AlphaFoldDB" id="K5VVU0"/>
<dbReference type="KEGG" id="pco:PHACADRAFT_264119"/>
<protein>
    <submittedName>
        <fullName evidence="1">Uncharacterized protein</fullName>
    </submittedName>
</protein>
<gene>
    <name evidence="1" type="ORF">PHACADRAFT_264119</name>
</gene>